<comment type="caution">
    <text evidence="3">The sequence shown here is derived from an EMBL/GenBank/DDBJ whole genome shotgun (WGS) entry which is preliminary data.</text>
</comment>
<keyword evidence="1" id="KW-0456">Lyase</keyword>
<dbReference type="AlphaFoldDB" id="A0A7C4L050"/>
<dbReference type="EMBL" id="DSXR01000082">
    <property type="protein sequence ID" value="HGS87580.1"/>
    <property type="molecule type" value="Genomic_DNA"/>
</dbReference>
<organism evidence="3">
    <name type="scientific">Bellilinea caldifistulae</name>
    <dbReference type="NCBI Taxonomy" id="360411"/>
    <lineage>
        <taxon>Bacteria</taxon>
        <taxon>Bacillati</taxon>
        <taxon>Chloroflexota</taxon>
        <taxon>Anaerolineae</taxon>
        <taxon>Anaerolineales</taxon>
        <taxon>Anaerolineaceae</taxon>
        <taxon>Bellilinea</taxon>
    </lineage>
</organism>
<accession>A0A7C4L050</accession>
<proteinExistence type="predicted"/>
<dbReference type="GO" id="GO:0019854">
    <property type="term" value="P:L-ascorbic acid catabolic process"/>
    <property type="evidence" value="ECO:0007669"/>
    <property type="project" value="TreeGrafter"/>
</dbReference>
<dbReference type="InterPro" id="IPR001754">
    <property type="entry name" value="OMPdeCOase_dom"/>
</dbReference>
<dbReference type="InterPro" id="IPR013785">
    <property type="entry name" value="Aldolase_TIM"/>
</dbReference>
<dbReference type="SUPFAM" id="SSF51366">
    <property type="entry name" value="Ribulose-phoshate binding barrel"/>
    <property type="match status" value="1"/>
</dbReference>
<evidence type="ECO:0000259" key="2">
    <source>
        <dbReference type="SMART" id="SM00934"/>
    </source>
</evidence>
<dbReference type="SMART" id="SM00934">
    <property type="entry name" value="OMPdecase"/>
    <property type="match status" value="1"/>
</dbReference>
<dbReference type="PANTHER" id="PTHR35039:SF3">
    <property type="entry name" value="3-KETO-L-GULONATE-6-PHOSPHATE DECARBOXYLASE SGBH-RELATED"/>
    <property type="match status" value="1"/>
</dbReference>
<evidence type="ECO:0000313" key="3">
    <source>
        <dbReference type="EMBL" id="HGS87580.1"/>
    </source>
</evidence>
<protein>
    <recommendedName>
        <fullName evidence="2">Orotidine 5'-phosphate decarboxylase domain-containing protein</fullName>
    </recommendedName>
</protein>
<sequence>MSRSLLDTKTRYLQLAFNYDLALAKQIIPSLPQNERIFIEAGTPYIKYEGMRGVREMRRLWKGQIVADLKISDGGRQEVEMAHDAGATAVTALGSSPVETLDRFVIRCAELSVISMVDMLGVEDPLEKIMRMRRPPDVVILHRGRDEESTRGKVIQYRHVNRLRSKFDVVISAAGGVDLREARSAIFNGANIVVVNLVKPGDEWQGIPTDQDVPAIAAEFLVTIE</sequence>
<dbReference type="GO" id="GO:0006207">
    <property type="term" value="P:'de novo' pyrimidine nucleobase biosynthetic process"/>
    <property type="evidence" value="ECO:0007669"/>
    <property type="project" value="InterPro"/>
</dbReference>
<dbReference type="Gene3D" id="3.20.20.70">
    <property type="entry name" value="Aldolase class I"/>
    <property type="match status" value="1"/>
</dbReference>
<dbReference type="GO" id="GO:0004590">
    <property type="term" value="F:orotidine-5'-phosphate decarboxylase activity"/>
    <property type="evidence" value="ECO:0007669"/>
    <property type="project" value="InterPro"/>
</dbReference>
<dbReference type="InterPro" id="IPR011060">
    <property type="entry name" value="RibuloseP-bd_barrel"/>
</dbReference>
<evidence type="ECO:0000256" key="1">
    <source>
        <dbReference type="ARBA" id="ARBA00023239"/>
    </source>
</evidence>
<name>A0A7C4L050_9CHLR</name>
<reference evidence="3" key="1">
    <citation type="journal article" date="2020" name="mSystems">
        <title>Genome- and Community-Level Interaction Insights into Carbon Utilization and Element Cycling Functions of Hydrothermarchaeota in Hydrothermal Sediment.</title>
        <authorList>
            <person name="Zhou Z."/>
            <person name="Liu Y."/>
            <person name="Xu W."/>
            <person name="Pan J."/>
            <person name="Luo Z.H."/>
            <person name="Li M."/>
        </authorList>
    </citation>
    <scope>NUCLEOTIDE SEQUENCE [LARGE SCALE GENOMIC DNA]</scope>
    <source>
        <strain evidence="3">SpSt-556</strain>
    </source>
</reference>
<feature type="domain" description="Orotidine 5'-phosphate decarboxylase" evidence="2">
    <location>
        <begin position="12"/>
        <end position="207"/>
    </location>
</feature>
<dbReference type="GO" id="GO:0033982">
    <property type="term" value="F:3-dehydro-L-gulonate-6-phosphate decarboxylase activity"/>
    <property type="evidence" value="ECO:0007669"/>
    <property type="project" value="TreeGrafter"/>
</dbReference>
<dbReference type="PANTHER" id="PTHR35039">
    <property type="entry name" value="3-KETO-L-GULONATE-6-PHOSPHATE DECARBOXYLASE SGBH-RELATED"/>
    <property type="match status" value="1"/>
</dbReference>
<dbReference type="Pfam" id="PF00215">
    <property type="entry name" value="OMPdecase"/>
    <property type="match status" value="1"/>
</dbReference>
<gene>
    <name evidence="3" type="ORF">ENT17_08160</name>
</gene>